<evidence type="ECO:0000256" key="3">
    <source>
        <dbReference type="ARBA" id="ARBA00022676"/>
    </source>
</evidence>
<feature type="domain" description="Glycosyl transferase family 51" evidence="12">
    <location>
        <begin position="53"/>
        <end position="212"/>
    </location>
</feature>
<evidence type="ECO:0000256" key="8">
    <source>
        <dbReference type="ARBA" id="ARBA00022989"/>
    </source>
</evidence>
<accession>A0A074JYV6</accession>
<evidence type="ECO:0000259" key="12">
    <source>
        <dbReference type="Pfam" id="PF00912"/>
    </source>
</evidence>
<evidence type="ECO:0000256" key="4">
    <source>
        <dbReference type="ARBA" id="ARBA00022679"/>
    </source>
</evidence>
<keyword evidence="14" id="KW-1185">Reference proteome</keyword>
<dbReference type="Gene3D" id="1.10.3810.10">
    <property type="entry name" value="Biosynthetic peptidoglycan transglycosylase-like"/>
    <property type="match status" value="1"/>
</dbReference>
<reference evidence="13 14" key="1">
    <citation type="journal article" date="2015" name="Antonie Van Leeuwenhoek">
        <title>Thioclava indica sp. nov., isolated from surface seawater of the Indian Ocean.</title>
        <authorList>
            <person name="Liu Y."/>
            <person name="Lai Q."/>
            <person name="Du J."/>
            <person name="Xu H."/>
            <person name="Jiang L."/>
            <person name="Shao Z."/>
        </authorList>
    </citation>
    <scope>NUCLEOTIDE SEQUENCE [LARGE SCALE GENOMIC DNA]</scope>
    <source>
        <strain evidence="13 14">DT23-4</strain>
    </source>
</reference>
<keyword evidence="7 11" id="KW-0573">Peptidoglycan synthesis</keyword>
<evidence type="ECO:0000256" key="2">
    <source>
        <dbReference type="ARBA" id="ARBA00022519"/>
    </source>
</evidence>
<dbReference type="GO" id="GO:0008955">
    <property type="term" value="F:peptidoglycan glycosyltransferase activity"/>
    <property type="evidence" value="ECO:0007669"/>
    <property type="project" value="UniProtKB-UniRule"/>
</dbReference>
<dbReference type="AlphaFoldDB" id="A0A074JYV6"/>
<dbReference type="InterPro" id="IPR001264">
    <property type="entry name" value="Glyco_trans_51"/>
</dbReference>
<proteinExistence type="inferred from homology"/>
<evidence type="ECO:0000256" key="9">
    <source>
        <dbReference type="ARBA" id="ARBA00023136"/>
    </source>
</evidence>
<comment type="pathway">
    <text evidence="11">Cell wall biogenesis; peptidoglycan biosynthesis.</text>
</comment>
<keyword evidence="1 11" id="KW-1003">Cell membrane</keyword>
<dbReference type="UniPathway" id="UPA00219"/>
<dbReference type="Pfam" id="PF00912">
    <property type="entry name" value="Transgly"/>
    <property type="match status" value="1"/>
</dbReference>
<name>A0A074JYV6_9RHOB</name>
<dbReference type="Proteomes" id="UP000027471">
    <property type="component" value="Unassembled WGS sequence"/>
</dbReference>
<evidence type="ECO:0000313" key="13">
    <source>
        <dbReference type="EMBL" id="KEO61075.1"/>
    </source>
</evidence>
<evidence type="ECO:0000256" key="5">
    <source>
        <dbReference type="ARBA" id="ARBA00022692"/>
    </source>
</evidence>
<comment type="similarity">
    <text evidence="11">Belongs to the glycosyltransferase 51 family.</text>
</comment>
<evidence type="ECO:0000256" key="6">
    <source>
        <dbReference type="ARBA" id="ARBA00022960"/>
    </source>
</evidence>
<comment type="function">
    <text evidence="11">Peptidoglycan polymerase that catalyzes glycan chain elongation from lipid-linked precursors.</text>
</comment>
<sequence>MAGMTAPFRLVLKWLGRAALVVVAIYLALIVVYKFVNPPTDYYMWSERHRLGAVDQQWVAMDDIAPVMARSVVAAEDANFCNHWGFDMHAIRSAIDDGANRGASTISQQVVKNVFLWQGRSWIRKAMEAALTPAVEAIWSKRRILEVYLNVAEFDEGAFGVDAAAFRYFRTSPDKLTARQAALIAAVLPDPKGRSAAKPSAFVQRRARAIIDGAATIKNDGRAACFE</sequence>
<evidence type="ECO:0000256" key="7">
    <source>
        <dbReference type="ARBA" id="ARBA00022984"/>
    </source>
</evidence>
<dbReference type="GO" id="GO:0005886">
    <property type="term" value="C:plasma membrane"/>
    <property type="evidence" value="ECO:0007669"/>
    <property type="project" value="UniProtKB-SubCell"/>
</dbReference>
<dbReference type="SUPFAM" id="SSF53955">
    <property type="entry name" value="Lysozyme-like"/>
    <property type="match status" value="1"/>
</dbReference>
<keyword evidence="2 11" id="KW-0997">Cell inner membrane</keyword>
<dbReference type="GO" id="GO:0008360">
    <property type="term" value="P:regulation of cell shape"/>
    <property type="evidence" value="ECO:0007669"/>
    <property type="project" value="UniProtKB-KW"/>
</dbReference>
<dbReference type="PANTHER" id="PTHR30400">
    <property type="entry name" value="MONOFUNCTIONAL BIOSYNTHETIC PEPTIDOGLYCAN TRANSGLYCOSYLASE"/>
    <property type="match status" value="1"/>
</dbReference>
<keyword evidence="4 11" id="KW-0808">Transferase</keyword>
<dbReference type="InterPro" id="IPR023346">
    <property type="entry name" value="Lysozyme-like_dom_sf"/>
</dbReference>
<keyword evidence="9 11" id="KW-0472">Membrane</keyword>
<keyword evidence="5 11" id="KW-0812">Transmembrane</keyword>
<dbReference type="GO" id="GO:0009252">
    <property type="term" value="P:peptidoglycan biosynthetic process"/>
    <property type="evidence" value="ECO:0007669"/>
    <property type="project" value="UniProtKB-UniRule"/>
</dbReference>
<keyword evidence="10 11" id="KW-0961">Cell wall biogenesis/degradation</keyword>
<dbReference type="eggNOG" id="COG0744">
    <property type="taxonomic scope" value="Bacteria"/>
</dbReference>
<evidence type="ECO:0000256" key="10">
    <source>
        <dbReference type="ARBA" id="ARBA00023316"/>
    </source>
</evidence>
<dbReference type="GO" id="GO:0071555">
    <property type="term" value="P:cell wall organization"/>
    <property type="evidence" value="ECO:0007669"/>
    <property type="project" value="UniProtKB-KW"/>
</dbReference>
<comment type="catalytic activity">
    <reaction evidence="11">
        <text>[GlcNAc-(1-&gt;4)-Mur2Ac(oyl-L-Ala-gamma-D-Glu-L-Lys-D-Ala-D-Ala)](n)-di-trans,octa-cis-undecaprenyl diphosphate + beta-D-GlcNAc-(1-&gt;4)-Mur2Ac(oyl-L-Ala-gamma-D-Glu-L-Lys-D-Ala-D-Ala)-di-trans,octa-cis-undecaprenyl diphosphate = [GlcNAc-(1-&gt;4)-Mur2Ac(oyl-L-Ala-gamma-D-Glu-L-Lys-D-Ala-D-Ala)](n+1)-di-trans,octa-cis-undecaprenyl diphosphate + di-trans,octa-cis-undecaprenyl diphosphate + H(+)</text>
        <dbReference type="Rhea" id="RHEA:23708"/>
        <dbReference type="Rhea" id="RHEA-COMP:9602"/>
        <dbReference type="Rhea" id="RHEA-COMP:9603"/>
        <dbReference type="ChEBI" id="CHEBI:15378"/>
        <dbReference type="ChEBI" id="CHEBI:58405"/>
        <dbReference type="ChEBI" id="CHEBI:60033"/>
        <dbReference type="ChEBI" id="CHEBI:78435"/>
        <dbReference type="EC" id="2.4.99.28"/>
    </reaction>
</comment>
<dbReference type="PANTHER" id="PTHR30400:SF0">
    <property type="entry name" value="BIOSYNTHETIC PEPTIDOGLYCAN TRANSGLYCOSYLASE"/>
    <property type="match status" value="1"/>
</dbReference>
<evidence type="ECO:0000313" key="14">
    <source>
        <dbReference type="Proteomes" id="UP000027471"/>
    </source>
</evidence>
<dbReference type="EC" id="2.4.99.28" evidence="11"/>
<protein>
    <recommendedName>
        <fullName evidence="11">Biosynthetic peptidoglycan transglycosylase</fullName>
        <ecNumber evidence="11">2.4.99.28</ecNumber>
    </recommendedName>
    <alternativeName>
        <fullName evidence="11">Glycan polymerase</fullName>
    </alternativeName>
    <alternativeName>
        <fullName evidence="11">Peptidoglycan glycosyltransferase MtgA</fullName>
        <shortName evidence="11">PGT</shortName>
    </alternativeName>
</protein>
<feature type="transmembrane region" description="Helical" evidence="11">
    <location>
        <begin position="14"/>
        <end position="36"/>
    </location>
</feature>
<organism evidence="13 14">
    <name type="scientific">Thioclava indica</name>
    <dbReference type="NCBI Taxonomy" id="1353528"/>
    <lineage>
        <taxon>Bacteria</taxon>
        <taxon>Pseudomonadati</taxon>
        <taxon>Pseudomonadota</taxon>
        <taxon>Alphaproteobacteria</taxon>
        <taxon>Rhodobacterales</taxon>
        <taxon>Paracoccaceae</taxon>
        <taxon>Thioclava</taxon>
    </lineage>
</organism>
<comment type="subcellular location">
    <subcellularLocation>
        <location evidence="11">Cell inner membrane</location>
        <topology evidence="11">Single-pass membrane protein</topology>
    </subcellularLocation>
</comment>
<comment type="caution">
    <text evidence="13">The sequence shown here is derived from an EMBL/GenBank/DDBJ whole genome shotgun (WGS) entry which is preliminary data.</text>
</comment>
<keyword evidence="3 11" id="KW-0328">Glycosyltransferase</keyword>
<dbReference type="InterPro" id="IPR036950">
    <property type="entry name" value="PBP_transglycosylase"/>
</dbReference>
<dbReference type="NCBIfam" id="TIGR02070">
    <property type="entry name" value="mono_pep_trsgly"/>
    <property type="match status" value="1"/>
</dbReference>
<keyword evidence="8 11" id="KW-1133">Transmembrane helix</keyword>
<dbReference type="GO" id="GO:0016763">
    <property type="term" value="F:pentosyltransferase activity"/>
    <property type="evidence" value="ECO:0007669"/>
    <property type="project" value="InterPro"/>
</dbReference>
<keyword evidence="6 11" id="KW-0133">Cell shape</keyword>
<evidence type="ECO:0000256" key="1">
    <source>
        <dbReference type="ARBA" id="ARBA00022475"/>
    </source>
</evidence>
<gene>
    <name evidence="11" type="primary">mtgA</name>
    <name evidence="13" type="ORF">DT23_10970</name>
</gene>
<evidence type="ECO:0000256" key="11">
    <source>
        <dbReference type="HAMAP-Rule" id="MF_00766"/>
    </source>
</evidence>
<dbReference type="HAMAP" id="MF_00766">
    <property type="entry name" value="PGT_MtgA"/>
    <property type="match status" value="1"/>
</dbReference>
<dbReference type="GO" id="GO:0009274">
    <property type="term" value="C:peptidoglycan-based cell wall"/>
    <property type="evidence" value="ECO:0007669"/>
    <property type="project" value="InterPro"/>
</dbReference>
<dbReference type="InterPro" id="IPR011812">
    <property type="entry name" value="Pep_trsgly"/>
</dbReference>
<dbReference type="STRING" id="1353528.DT23_10970"/>
<dbReference type="EMBL" id="AUNB01000011">
    <property type="protein sequence ID" value="KEO61075.1"/>
    <property type="molecule type" value="Genomic_DNA"/>
</dbReference>